<protein>
    <submittedName>
        <fullName evidence="1">Uncharacterized protein</fullName>
    </submittedName>
</protein>
<gene>
    <name evidence="1" type="ORF">BN2614_LOCUS1</name>
</gene>
<comment type="caution">
    <text evidence="1">The sequence shown here is derived from an EMBL/GenBank/DDBJ whole genome shotgun (WGS) entry which is preliminary data.</text>
</comment>
<dbReference type="EMBL" id="CYRY02003284">
    <property type="protein sequence ID" value="VCW67924.1"/>
    <property type="molecule type" value="Genomic_DNA"/>
</dbReference>
<dbReference type="Gene3D" id="4.10.830.10">
    <property type="entry name" value="30s Ribosomal Protein S14, Chain N"/>
    <property type="match status" value="1"/>
</dbReference>
<evidence type="ECO:0000313" key="1">
    <source>
        <dbReference type="EMBL" id="VCW67924.1"/>
    </source>
</evidence>
<organism evidence="1 2">
    <name type="scientific">Gulo gulo</name>
    <name type="common">Wolverine</name>
    <name type="synonym">Gluton</name>
    <dbReference type="NCBI Taxonomy" id="48420"/>
    <lineage>
        <taxon>Eukaryota</taxon>
        <taxon>Metazoa</taxon>
        <taxon>Chordata</taxon>
        <taxon>Craniata</taxon>
        <taxon>Vertebrata</taxon>
        <taxon>Euteleostomi</taxon>
        <taxon>Mammalia</taxon>
        <taxon>Eutheria</taxon>
        <taxon>Laurasiatheria</taxon>
        <taxon>Carnivora</taxon>
        <taxon>Caniformia</taxon>
        <taxon>Musteloidea</taxon>
        <taxon>Mustelidae</taxon>
        <taxon>Guloninae</taxon>
        <taxon>Gulo</taxon>
    </lineage>
</organism>
<evidence type="ECO:0000313" key="2">
    <source>
        <dbReference type="Proteomes" id="UP000269945"/>
    </source>
</evidence>
<reference evidence="1 2" key="1">
    <citation type="submission" date="2018-10" db="EMBL/GenBank/DDBJ databases">
        <authorList>
            <person name="Ekblom R."/>
            <person name="Jareborg N."/>
        </authorList>
    </citation>
    <scope>NUCLEOTIDE SEQUENCE [LARGE SCALE GENOMIC DNA]</scope>
    <source>
        <tissue evidence="1">Muscle</tissue>
    </source>
</reference>
<dbReference type="Proteomes" id="UP000269945">
    <property type="component" value="Unassembled WGS sequence"/>
</dbReference>
<dbReference type="InterPro" id="IPR043140">
    <property type="entry name" value="Ribosomal_uS14_sf"/>
</dbReference>
<accession>A0A9X9LGW9</accession>
<keyword evidence="2" id="KW-1185">Reference proteome</keyword>
<dbReference type="AlphaFoldDB" id="A0A9X9LGW9"/>
<name>A0A9X9LGW9_GULGU</name>
<proteinExistence type="predicted"/>
<sequence>MCSNWQGLIWKYALNMCCQCFHQ</sequence>